<dbReference type="CDD" id="cd12148">
    <property type="entry name" value="fungal_TF_MHR"/>
    <property type="match status" value="1"/>
</dbReference>
<name>A0A9P9WR42_9PEZI</name>
<dbReference type="SMART" id="SM00906">
    <property type="entry name" value="Fungal_trans"/>
    <property type="match status" value="1"/>
</dbReference>
<dbReference type="InterPro" id="IPR007219">
    <property type="entry name" value="XnlR_reg_dom"/>
</dbReference>
<dbReference type="Pfam" id="PF04082">
    <property type="entry name" value="Fungal_trans"/>
    <property type="match status" value="1"/>
</dbReference>
<dbReference type="Proteomes" id="UP000829685">
    <property type="component" value="Unassembled WGS sequence"/>
</dbReference>
<keyword evidence="2" id="KW-0479">Metal-binding</keyword>
<reference evidence="10" key="1">
    <citation type="submission" date="2021-03" db="EMBL/GenBank/DDBJ databases">
        <title>Revisited historic fungal species revealed as producer of novel bioactive compounds through whole genome sequencing and comparative genomics.</title>
        <authorList>
            <person name="Vignolle G.A."/>
            <person name="Hochenegger N."/>
            <person name="Mach R.L."/>
            <person name="Mach-Aigner A.R."/>
            <person name="Javad Rahimi M."/>
            <person name="Salim K.A."/>
            <person name="Chan C.M."/>
            <person name="Lim L.B.L."/>
            <person name="Cai F."/>
            <person name="Druzhinina I.S."/>
            <person name="U'Ren J.M."/>
            <person name="Derntl C."/>
        </authorList>
    </citation>
    <scope>NUCLEOTIDE SEQUENCE</scope>
    <source>
        <strain evidence="10">TUCIM 5799</strain>
    </source>
</reference>
<keyword evidence="11" id="KW-1185">Reference proteome</keyword>
<evidence type="ECO:0000256" key="7">
    <source>
        <dbReference type="ARBA" id="ARBA00023242"/>
    </source>
</evidence>
<dbReference type="GO" id="GO:0006351">
    <property type="term" value="P:DNA-templated transcription"/>
    <property type="evidence" value="ECO:0007669"/>
    <property type="project" value="InterPro"/>
</dbReference>
<sequence length="766" mass="84454">MDLEFGQRPVANKSRRRIPACLRCRARKVKCDNKLPVCSNCEKAAAECDQAASSDKLLVKQLEDRIRVLETLVKKHAPQVSLDEELSEVDFSSLGSGDDHSQVAALGSIQGHHTYSTGSRVFEKAPQEPPPTTAARRSAGATADIHNTPSPSVHSSQIGPEQPLAHEVGLLSLGNTTSEPKYLGPSSGFTLARLTYAAVPQSQGLPSIAHPSSRNGDDGQVREQPKCASLPSLAEMRRFVGAYVDAFHSQYPFLQDGKIEEILEVQLRCSEEGSNKVSLDKAMLFLVAALGAKILEQGRNVDLRSSNYLASAMVQVSALQLHDSVQGVQVMLLLVLVSFVFLESLNAWFLSSAIIASCVDLGLQRRNVPFRRDGHDPASEARENVRCGIFWSAYSIDRTLCTILGRPLNLRDEALDVDFPGEVGSGSSSVNAVMAASHSESGAHMAEEARSQDAERYLKRRRLDQPTGSDYTASTFFFRFDRITAEIKLMLYRVAQAPWRFPWPSNHAQWQDEALASCDDLLSLARETLSSRVLVPSHYRRLLPCLEIKYHQCVLLLFRPTPAIPQPLQEGYRRCYESAREVLRIHAEQLRFGELLESWLTAHLVFVSGITMIYSILKLPEVAKHAFGSTGSTEFDQSISDCSEVLSRLGTTWPVARDAKDKFERLATRSKETVANVSRVANSQTEVSLQAGEMDMSRSSDGQSLAQETQASDAFLNAIPGSDNNMGSMFSSSEFLWDELGDMSTWFDLNWIGDQGSGYDVAPFAP</sequence>
<feature type="compositionally biased region" description="Low complexity" evidence="8">
    <location>
        <begin position="133"/>
        <end position="143"/>
    </location>
</feature>
<dbReference type="PANTHER" id="PTHR47782:SF12">
    <property type="entry name" value="ZN(II)2CYS6 TRANSCRIPTION FACTOR (EUROFUNG)"/>
    <property type="match status" value="1"/>
</dbReference>
<dbReference type="PANTHER" id="PTHR47782">
    <property type="entry name" value="ZN(II)2CYS6 TRANSCRIPTION FACTOR (EUROFUNG)-RELATED"/>
    <property type="match status" value="1"/>
</dbReference>
<dbReference type="SUPFAM" id="SSF57701">
    <property type="entry name" value="Zn2/Cys6 DNA-binding domain"/>
    <property type="match status" value="1"/>
</dbReference>
<dbReference type="EMBL" id="JAFIMR010000008">
    <property type="protein sequence ID" value="KAI1875436.1"/>
    <property type="molecule type" value="Genomic_DNA"/>
</dbReference>
<feature type="domain" description="Zn(2)-C6 fungal-type" evidence="9">
    <location>
        <begin position="20"/>
        <end position="48"/>
    </location>
</feature>
<dbReference type="GO" id="GO:0043565">
    <property type="term" value="F:sequence-specific DNA binding"/>
    <property type="evidence" value="ECO:0007669"/>
    <property type="project" value="TreeGrafter"/>
</dbReference>
<accession>A0A9P9WR42</accession>
<dbReference type="GO" id="GO:0005634">
    <property type="term" value="C:nucleus"/>
    <property type="evidence" value="ECO:0007669"/>
    <property type="project" value="UniProtKB-SubCell"/>
</dbReference>
<evidence type="ECO:0000256" key="6">
    <source>
        <dbReference type="ARBA" id="ARBA00023163"/>
    </source>
</evidence>
<evidence type="ECO:0000313" key="11">
    <source>
        <dbReference type="Proteomes" id="UP000829685"/>
    </source>
</evidence>
<keyword evidence="4" id="KW-0805">Transcription regulation</keyword>
<evidence type="ECO:0000256" key="5">
    <source>
        <dbReference type="ARBA" id="ARBA00023125"/>
    </source>
</evidence>
<evidence type="ECO:0000313" key="10">
    <source>
        <dbReference type="EMBL" id="KAI1875436.1"/>
    </source>
</evidence>
<evidence type="ECO:0000259" key="9">
    <source>
        <dbReference type="PROSITE" id="PS50048"/>
    </source>
</evidence>
<comment type="subcellular location">
    <subcellularLocation>
        <location evidence="1">Nucleus</location>
    </subcellularLocation>
</comment>
<dbReference type="CDD" id="cd00067">
    <property type="entry name" value="GAL4"/>
    <property type="match status" value="1"/>
</dbReference>
<dbReference type="PROSITE" id="PS50048">
    <property type="entry name" value="ZN2_CY6_FUNGAL_2"/>
    <property type="match status" value="1"/>
</dbReference>
<feature type="compositionally biased region" description="Polar residues" evidence="8">
    <location>
        <begin position="203"/>
        <end position="214"/>
    </location>
</feature>
<dbReference type="GO" id="GO:0000981">
    <property type="term" value="F:DNA-binding transcription factor activity, RNA polymerase II-specific"/>
    <property type="evidence" value="ECO:0007669"/>
    <property type="project" value="InterPro"/>
</dbReference>
<dbReference type="InterPro" id="IPR001138">
    <property type="entry name" value="Zn2Cys6_DnaBD"/>
</dbReference>
<evidence type="ECO:0000256" key="2">
    <source>
        <dbReference type="ARBA" id="ARBA00022723"/>
    </source>
</evidence>
<feature type="region of interest" description="Disordered" evidence="8">
    <location>
        <begin position="203"/>
        <end position="224"/>
    </location>
</feature>
<feature type="region of interest" description="Disordered" evidence="8">
    <location>
        <begin position="115"/>
        <end position="159"/>
    </location>
</feature>
<evidence type="ECO:0000256" key="3">
    <source>
        <dbReference type="ARBA" id="ARBA00022833"/>
    </source>
</evidence>
<organism evidence="10 11">
    <name type="scientific">Neoarthrinium moseri</name>
    <dbReference type="NCBI Taxonomy" id="1658444"/>
    <lineage>
        <taxon>Eukaryota</taxon>
        <taxon>Fungi</taxon>
        <taxon>Dikarya</taxon>
        <taxon>Ascomycota</taxon>
        <taxon>Pezizomycotina</taxon>
        <taxon>Sordariomycetes</taxon>
        <taxon>Xylariomycetidae</taxon>
        <taxon>Amphisphaeriales</taxon>
        <taxon>Apiosporaceae</taxon>
        <taxon>Neoarthrinium</taxon>
    </lineage>
</organism>
<comment type="caution">
    <text evidence="10">The sequence shown here is derived from an EMBL/GenBank/DDBJ whole genome shotgun (WGS) entry which is preliminary data.</text>
</comment>
<evidence type="ECO:0000256" key="1">
    <source>
        <dbReference type="ARBA" id="ARBA00004123"/>
    </source>
</evidence>
<feature type="compositionally biased region" description="Basic and acidic residues" evidence="8">
    <location>
        <begin position="215"/>
        <end position="224"/>
    </location>
</feature>
<dbReference type="Pfam" id="PF00172">
    <property type="entry name" value="Zn_clus"/>
    <property type="match status" value="1"/>
</dbReference>
<keyword evidence="3" id="KW-0862">Zinc</keyword>
<protein>
    <recommendedName>
        <fullName evidence="9">Zn(2)-C6 fungal-type domain-containing protein</fullName>
    </recommendedName>
</protein>
<dbReference type="SMART" id="SM00066">
    <property type="entry name" value="GAL4"/>
    <property type="match status" value="1"/>
</dbReference>
<dbReference type="PROSITE" id="PS00463">
    <property type="entry name" value="ZN2_CY6_FUNGAL_1"/>
    <property type="match status" value="1"/>
</dbReference>
<feature type="compositionally biased region" description="Polar residues" evidence="8">
    <location>
        <begin position="145"/>
        <end position="159"/>
    </location>
</feature>
<dbReference type="InterPro" id="IPR036864">
    <property type="entry name" value="Zn2-C6_fun-type_DNA-bd_sf"/>
</dbReference>
<proteinExistence type="predicted"/>
<evidence type="ECO:0000256" key="8">
    <source>
        <dbReference type="SAM" id="MobiDB-lite"/>
    </source>
</evidence>
<keyword evidence="6" id="KW-0804">Transcription</keyword>
<keyword evidence="7" id="KW-0539">Nucleus</keyword>
<dbReference type="GO" id="GO:0008270">
    <property type="term" value="F:zinc ion binding"/>
    <property type="evidence" value="ECO:0007669"/>
    <property type="project" value="InterPro"/>
</dbReference>
<dbReference type="Gene3D" id="4.10.240.10">
    <property type="entry name" value="Zn(2)-C6 fungal-type DNA-binding domain"/>
    <property type="match status" value="1"/>
</dbReference>
<dbReference type="InterPro" id="IPR052202">
    <property type="entry name" value="Yeast_MetPath_Reg"/>
</dbReference>
<keyword evidence="5" id="KW-0238">DNA-binding</keyword>
<gene>
    <name evidence="10" type="ORF">JX265_004494</name>
</gene>
<dbReference type="AlphaFoldDB" id="A0A9P9WR42"/>
<dbReference type="GO" id="GO:0045944">
    <property type="term" value="P:positive regulation of transcription by RNA polymerase II"/>
    <property type="evidence" value="ECO:0007669"/>
    <property type="project" value="TreeGrafter"/>
</dbReference>
<evidence type="ECO:0000256" key="4">
    <source>
        <dbReference type="ARBA" id="ARBA00023015"/>
    </source>
</evidence>